<dbReference type="EMBL" id="LUEZ02000052">
    <property type="protein sequence ID" value="RDB22254.1"/>
    <property type="molecule type" value="Genomic_DNA"/>
</dbReference>
<keyword evidence="2" id="KW-1185">Reference proteome</keyword>
<reference evidence="1" key="1">
    <citation type="submission" date="2018-04" db="EMBL/GenBank/DDBJ databases">
        <title>Whole genome sequencing of Hypsizygus marmoreus.</title>
        <authorList>
            <person name="Choi I.-G."/>
            <person name="Min B."/>
            <person name="Kim J.-G."/>
            <person name="Kim S."/>
            <person name="Oh Y.-L."/>
            <person name="Kong W.-S."/>
            <person name="Park H."/>
            <person name="Jeong J."/>
            <person name="Song E.-S."/>
        </authorList>
    </citation>
    <scope>NUCLEOTIDE SEQUENCE [LARGE SCALE GENOMIC DNA]</scope>
    <source>
        <strain evidence="1">51987-8</strain>
    </source>
</reference>
<protein>
    <submittedName>
        <fullName evidence="1">Uncharacterized protein</fullName>
    </submittedName>
</protein>
<dbReference type="Proteomes" id="UP000076154">
    <property type="component" value="Unassembled WGS sequence"/>
</dbReference>
<comment type="caution">
    <text evidence="1">The sequence shown here is derived from an EMBL/GenBank/DDBJ whole genome shotgun (WGS) entry which is preliminary data.</text>
</comment>
<name>A0A369JSB9_HYPMA</name>
<dbReference type="AlphaFoldDB" id="A0A369JSB9"/>
<dbReference type="InParanoid" id="A0A369JSB9"/>
<organism evidence="1 2">
    <name type="scientific">Hypsizygus marmoreus</name>
    <name type="common">White beech mushroom</name>
    <name type="synonym">Agaricus marmoreus</name>
    <dbReference type="NCBI Taxonomy" id="39966"/>
    <lineage>
        <taxon>Eukaryota</taxon>
        <taxon>Fungi</taxon>
        <taxon>Dikarya</taxon>
        <taxon>Basidiomycota</taxon>
        <taxon>Agaricomycotina</taxon>
        <taxon>Agaricomycetes</taxon>
        <taxon>Agaricomycetidae</taxon>
        <taxon>Agaricales</taxon>
        <taxon>Tricholomatineae</taxon>
        <taxon>Lyophyllaceae</taxon>
        <taxon>Hypsizygus</taxon>
    </lineage>
</organism>
<gene>
    <name evidence="1" type="ORF">Hypma_010663</name>
</gene>
<accession>A0A369JSB9</accession>
<evidence type="ECO:0000313" key="2">
    <source>
        <dbReference type="Proteomes" id="UP000076154"/>
    </source>
</evidence>
<sequence>MAMGPMSKVDYALNEQAHYEPDEDGNNKCIAEPAHRGLAIYGLLGDNIFANSVLARGRLIGGRFGMSSAGLSRVHRPG</sequence>
<evidence type="ECO:0000313" key="1">
    <source>
        <dbReference type="EMBL" id="RDB22254.1"/>
    </source>
</evidence>
<proteinExistence type="predicted"/>